<keyword evidence="2" id="KW-1185">Reference proteome</keyword>
<dbReference type="EMBL" id="CAEY01000289">
    <property type="status" value="NOT_ANNOTATED_CDS"/>
    <property type="molecule type" value="Genomic_DNA"/>
</dbReference>
<evidence type="ECO:0000313" key="2">
    <source>
        <dbReference type="Proteomes" id="UP000015104"/>
    </source>
</evidence>
<dbReference type="AlphaFoldDB" id="T1KP66"/>
<proteinExistence type="predicted"/>
<dbReference type="HOGENOM" id="CLU_011464_1_0_1"/>
<reference evidence="1" key="2">
    <citation type="submission" date="2015-06" db="UniProtKB">
        <authorList>
            <consortium name="EnsemblMetazoa"/>
        </authorList>
    </citation>
    <scope>IDENTIFICATION</scope>
</reference>
<protein>
    <submittedName>
        <fullName evidence="1">Uncharacterized protein</fullName>
    </submittedName>
</protein>
<dbReference type="EnsemblMetazoa" id="tetur16g03590.1">
    <property type="protein sequence ID" value="tetur16g03590.1"/>
    <property type="gene ID" value="tetur16g03590"/>
</dbReference>
<name>T1KP66_TETUR</name>
<accession>T1KP66</accession>
<reference evidence="2" key="1">
    <citation type="submission" date="2011-08" db="EMBL/GenBank/DDBJ databases">
        <authorList>
            <person name="Rombauts S."/>
        </authorList>
    </citation>
    <scope>NUCLEOTIDE SEQUENCE</scope>
    <source>
        <strain evidence="2">London</strain>
    </source>
</reference>
<organism evidence="1 2">
    <name type="scientific">Tetranychus urticae</name>
    <name type="common">Two-spotted spider mite</name>
    <dbReference type="NCBI Taxonomy" id="32264"/>
    <lineage>
        <taxon>Eukaryota</taxon>
        <taxon>Metazoa</taxon>
        <taxon>Ecdysozoa</taxon>
        <taxon>Arthropoda</taxon>
        <taxon>Chelicerata</taxon>
        <taxon>Arachnida</taxon>
        <taxon>Acari</taxon>
        <taxon>Acariformes</taxon>
        <taxon>Trombidiformes</taxon>
        <taxon>Prostigmata</taxon>
        <taxon>Eleutherengona</taxon>
        <taxon>Raphignathae</taxon>
        <taxon>Tetranychoidea</taxon>
        <taxon>Tetranychidae</taxon>
        <taxon>Tetranychus</taxon>
    </lineage>
</organism>
<dbReference type="Proteomes" id="UP000015104">
    <property type="component" value="Unassembled WGS sequence"/>
</dbReference>
<sequence length="337" mass="37312">MSTINTNNLVDLPLKVPKGGLVINATLTDVNGLKKYFIQELVSNSDTDTKGKIAISSDEDSYSVHYKAAAYSGVDSKERLVIHGTNCLLFTYKNSWDETLPGIKNNLLNLILLMGPSILYRLDSSFVWKSVADKNIRGIMMKGASTEINGHLKITFYYKSHLDYQSGIKSPSRIEFSGHDPIDQSSIPNLDEEILILYMDIYSILHVDTYFKNGVSLKQVHNEVQPPPGIGCPHYLSGNKPTPVLRANHLRFTLEERVQGATTSRSLSEVHAAEYYGFLRIKSLLVGSASEVIYDYKLGVSFHVGTDGSVTVAAVDSNIPGNNGYFNLDSYFMLAGR</sequence>
<evidence type="ECO:0000313" key="1">
    <source>
        <dbReference type="EnsemblMetazoa" id="tetur16g03590.1"/>
    </source>
</evidence>